<dbReference type="PANTHER" id="PTHR24377">
    <property type="entry name" value="IP01015P-RELATED"/>
    <property type="match status" value="1"/>
</dbReference>
<dbReference type="AlphaFoldDB" id="A0AAV2S2G6"/>
<name>A0AAV2S2G6_MEGNR</name>
<keyword evidence="11" id="KW-1185">Reference proteome</keyword>
<dbReference type="InterPro" id="IPR036236">
    <property type="entry name" value="Znf_C2H2_sf"/>
</dbReference>
<keyword evidence="4 8" id="KW-0863">Zinc-finger</keyword>
<dbReference type="InterPro" id="IPR050826">
    <property type="entry name" value="Krueppel_C2H2_ZnFinger"/>
</dbReference>
<keyword evidence="2" id="KW-0479">Metal-binding</keyword>
<evidence type="ECO:0000256" key="3">
    <source>
        <dbReference type="ARBA" id="ARBA00022737"/>
    </source>
</evidence>
<dbReference type="Pfam" id="PF00096">
    <property type="entry name" value="zf-C2H2"/>
    <property type="match status" value="1"/>
</dbReference>
<evidence type="ECO:0000259" key="9">
    <source>
        <dbReference type="PROSITE" id="PS50157"/>
    </source>
</evidence>
<proteinExistence type="predicted"/>
<dbReference type="FunFam" id="3.30.160.60:FF:000045">
    <property type="entry name" value="ZFP69 zinc finger protein B"/>
    <property type="match status" value="1"/>
</dbReference>
<accession>A0AAV2S2G6</accession>
<protein>
    <recommendedName>
        <fullName evidence="9">C2H2-type domain-containing protein</fullName>
    </recommendedName>
</protein>
<dbReference type="GO" id="GO:0003677">
    <property type="term" value="F:DNA binding"/>
    <property type="evidence" value="ECO:0007669"/>
    <property type="project" value="UniProtKB-KW"/>
</dbReference>
<evidence type="ECO:0000256" key="5">
    <source>
        <dbReference type="ARBA" id="ARBA00022833"/>
    </source>
</evidence>
<organism evidence="10 11">
    <name type="scientific">Meganyctiphanes norvegica</name>
    <name type="common">Northern krill</name>
    <name type="synonym">Thysanopoda norvegica</name>
    <dbReference type="NCBI Taxonomy" id="48144"/>
    <lineage>
        <taxon>Eukaryota</taxon>
        <taxon>Metazoa</taxon>
        <taxon>Ecdysozoa</taxon>
        <taxon>Arthropoda</taxon>
        <taxon>Crustacea</taxon>
        <taxon>Multicrustacea</taxon>
        <taxon>Malacostraca</taxon>
        <taxon>Eumalacostraca</taxon>
        <taxon>Eucarida</taxon>
        <taxon>Euphausiacea</taxon>
        <taxon>Euphausiidae</taxon>
        <taxon>Meganyctiphanes</taxon>
    </lineage>
</organism>
<gene>
    <name evidence="10" type="ORF">MNOR_LOCUS32334</name>
</gene>
<evidence type="ECO:0000256" key="7">
    <source>
        <dbReference type="ARBA" id="ARBA00023242"/>
    </source>
</evidence>
<keyword evidence="7" id="KW-0539">Nucleus</keyword>
<comment type="subcellular location">
    <subcellularLocation>
        <location evidence="1">Nucleus</location>
    </subcellularLocation>
</comment>
<feature type="non-terminal residue" evidence="10">
    <location>
        <position position="173"/>
    </location>
</feature>
<dbReference type="Proteomes" id="UP001497623">
    <property type="component" value="Unassembled WGS sequence"/>
</dbReference>
<dbReference type="PROSITE" id="PS50157">
    <property type="entry name" value="ZINC_FINGER_C2H2_2"/>
    <property type="match status" value="2"/>
</dbReference>
<evidence type="ECO:0000256" key="1">
    <source>
        <dbReference type="ARBA" id="ARBA00004123"/>
    </source>
</evidence>
<dbReference type="SUPFAM" id="SSF57667">
    <property type="entry name" value="beta-beta-alpha zinc fingers"/>
    <property type="match status" value="2"/>
</dbReference>
<evidence type="ECO:0000256" key="2">
    <source>
        <dbReference type="ARBA" id="ARBA00022723"/>
    </source>
</evidence>
<evidence type="ECO:0000256" key="4">
    <source>
        <dbReference type="ARBA" id="ARBA00022771"/>
    </source>
</evidence>
<dbReference type="GO" id="GO:0005634">
    <property type="term" value="C:nucleus"/>
    <property type="evidence" value="ECO:0007669"/>
    <property type="project" value="UniProtKB-SubCell"/>
</dbReference>
<dbReference type="PROSITE" id="PS00028">
    <property type="entry name" value="ZINC_FINGER_C2H2_1"/>
    <property type="match status" value="2"/>
</dbReference>
<feature type="domain" description="C2H2-type" evidence="9">
    <location>
        <begin position="112"/>
        <end position="139"/>
    </location>
</feature>
<dbReference type="Gene3D" id="3.30.160.60">
    <property type="entry name" value="Classic Zinc Finger"/>
    <property type="match status" value="1"/>
</dbReference>
<dbReference type="GO" id="GO:0008270">
    <property type="term" value="F:zinc ion binding"/>
    <property type="evidence" value="ECO:0007669"/>
    <property type="project" value="UniProtKB-KW"/>
</dbReference>
<keyword evidence="5" id="KW-0862">Zinc</keyword>
<evidence type="ECO:0000313" key="11">
    <source>
        <dbReference type="Proteomes" id="UP001497623"/>
    </source>
</evidence>
<dbReference type="EMBL" id="CAXKWB010043764">
    <property type="protein sequence ID" value="CAL4159818.1"/>
    <property type="molecule type" value="Genomic_DNA"/>
</dbReference>
<keyword evidence="3" id="KW-0677">Repeat</keyword>
<feature type="domain" description="C2H2-type" evidence="9">
    <location>
        <begin position="64"/>
        <end position="86"/>
    </location>
</feature>
<dbReference type="SMART" id="SM00355">
    <property type="entry name" value="ZnF_C2H2"/>
    <property type="match status" value="2"/>
</dbReference>
<evidence type="ECO:0000256" key="6">
    <source>
        <dbReference type="ARBA" id="ARBA00023125"/>
    </source>
</evidence>
<comment type="caution">
    <text evidence="10">The sequence shown here is derived from an EMBL/GenBank/DDBJ whole genome shotgun (WGS) entry which is preliminary data.</text>
</comment>
<keyword evidence="6" id="KW-0238">DNA-binding</keyword>
<evidence type="ECO:0000256" key="8">
    <source>
        <dbReference type="PROSITE-ProRule" id="PRU00042"/>
    </source>
</evidence>
<reference evidence="10 11" key="1">
    <citation type="submission" date="2024-05" db="EMBL/GenBank/DDBJ databases">
        <authorList>
            <person name="Wallberg A."/>
        </authorList>
    </citation>
    <scope>NUCLEOTIDE SEQUENCE [LARGE SCALE GENOMIC DNA]</scope>
</reference>
<evidence type="ECO:0000313" key="10">
    <source>
        <dbReference type="EMBL" id="CAL4159818.1"/>
    </source>
</evidence>
<dbReference type="InterPro" id="IPR013087">
    <property type="entry name" value="Znf_C2H2_type"/>
</dbReference>
<sequence length="173" mass="20348">MSKSPHGIFKAEVKDEFEVDKYHIKLQPDKIKLKEEIEIYEEPITFRGESHIVKKNLTHPREIYRCSFCEKTYSKNKQLVIHLSTHCSVVIQKLSPRLLSLSVPITPINNVYTCSLCDKACLFKRDLIKHQRSHTGMKVYQYNKHNLPFSRNTNISYQRTHTVEKPYHCSNSN</sequence>